<dbReference type="Pfam" id="PF02627">
    <property type="entry name" value="CMD"/>
    <property type="match status" value="1"/>
</dbReference>
<evidence type="ECO:0000313" key="3">
    <source>
        <dbReference type="Proteomes" id="UP000002247"/>
    </source>
</evidence>
<dbReference type="STRING" id="640132.Srot_2247"/>
<dbReference type="PANTHER" id="PTHR34846">
    <property type="entry name" value="4-CARBOXYMUCONOLACTONE DECARBOXYLASE FAMILY PROTEIN (AFU_ORTHOLOGUE AFUA_6G11590)"/>
    <property type="match status" value="1"/>
</dbReference>
<dbReference type="HOGENOM" id="CLU_082760_2_1_11"/>
<dbReference type="AlphaFoldDB" id="D6ZA27"/>
<dbReference type="PANTHER" id="PTHR34846:SF5">
    <property type="entry name" value="CARBOXYMUCONOLACTONE DECARBOXYLASE-LIKE DOMAIN-CONTAINING PROTEIN"/>
    <property type="match status" value="1"/>
</dbReference>
<dbReference type="InterPro" id="IPR029032">
    <property type="entry name" value="AhpD-like"/>
</dbReference>
<dbReference type="Proteomes" id="UP000002247">
    <property type="component" value="Chromosome"/>
</dbReference>
<dbReference type="eggNOG" id="COG2128">
    <property type="taxonomic scope" value="Bacteria"/>
</dbReference>
<name>D6ZA27_SEGRD</name>
<proteinExistence type="predicted"/>
<dbReference type="Gene3D" id="1.20.1290.10">
    <property type="entry name" value="AhpD-like"/>
    <property type="match status" value="1"/>
</dbReference>
<protein>
    <submittedName>
        <fullName evidence="2">Carboxymuconolactone decarboxylase</fullName>
    </submittedName>
</protein>
<feature type="domain" description="Carboxymuconolactone decarboxylase-like" evidence="1">
    <location>
        <begin position="64"/>
        <end position="128"/>
    </location>
</feature>
<evidence type="ECO:0000313" key="2">
    <source>
        <dbReference type="EMBL" id="ADG98697.1"/>
    </source>
</evidence>
<dbReference type="InterPro" id="IPR003779">
    <property type="entry name" value="CMD-like"/>
</dbReference>
<organism evidence="2 3">
    <name type="scientific">Segniliparus rotundus (strain ATCC BAA-972 / CDC 1076 / CIP 108378 / DSM 44985 / JCM 13578)</name>
    <dbReference type="NCBI Taxonomy" id="640132"/>
    <lineage>
        <taxon>Bacteria</taxon>
        <taxon>Bacillati</taxon>
        <taxon>Actinomycetota</taxon>
        <taxon>Actinomycetes</taxon>
        <taxon>Mycobacteriales</taxon>
        <taxon>Segniliparaceae</taxon>
        <taxon>Segniliparus</taxon>
    </lineage>
</organism>
<dbReference type="EMBL" id="CP001958">
    <property type="protein sequence ID" value="ADG98697.1"/>
    <property type="molecule type" value="Genomic_DNA"/>
</dbReference>
<dbReference type="KEGG" id="srt:Srot_2247"/>
<dbReference type="OrthoDB" id="4704294at2"/>
<sequence>MATSAQPRIAPGGFWHIGPIAWIANKTGSRLMGVPDYRVVTTLGRNKRLFPFFFAYISYFQYLSQIRLRNVELAILRVAHLRESVYELNHHIVMSARAGITDEERARVGEGPSAPGWSAKEKALLTAVDGYITDKAIADADWAELRRHFHERQILEILLLVGSYDSLATTFDIIGLQTEYPANPFE</sequence>
<gene>
    <name evidence="2" type="ordered locus">Srot_2247</name>
</gene>
<dbReference type="SUPFAM" id="SSF69118">
    <property type="entry name" value="AhpD-like"/>
    <property type="match status" value="1"/>
</dbReference>
<evidence type="ECO:0000259" key="1">
    <source>
        <dbReference type="Pfam" id="PF02627"/>
    </source>
</evidence>
<reference evidence="2 3" key="1">
    <citation type="journal article" date="2010" name="Stand. Genomic Sci.">
        <title>Complete genome sequence of Segniliparus rotundus type strain (CDC 1076).</title>
        <authorList>
            <person name="Sikorski J."/>
            <person name="Lapidus A."/>
            <person name="Copeland A."/>
            <person name="Misra M."/>
            <person name="Glavina Del Rio T."/>
            <person name="Nolan M."/>
            <person name="Lucas S."/>
            <person name="Chen F."/>
            <person name="Tice H."/>
            <person name="Cheng J.F."/>
            <person name="Jando M."/>
            <person name="Schneider S."/>
            <person name="Bruce D."/>
            <person name="Goodwin L."/>
            <person name="Pitluck S."/>
            <person name="Liolios K."/>
            <person name="Mikhailova N."/>
            <person name="Pati A."/>
            <person name="Ivanova N."/>
            <person name="Mavromatis K."/>
            <person name="Chen A."/>
            <person name="Palaniappan K."/>
            <person name="Chertkov O."/>
            <person name="Land M."/>
            <person name="Hauser L."/>
            <person name="Chang Y.J."/>
            <person name="Jeffries C.D."/>
            <person name="Brettin T."/>
            <person name="Detter J.C."/>
            <person name="Han C."/>
            <person name="Rohde M."/>
            <person name="Goker M."/>
            <person name="Bristow J."/>
            <person name="Eisen J.A."/>
            <person name="Markowitz V."/>
            <person name="Hugenholtz P."/>
            <person name="Kyrpides N.C."/>
            <person name="Klenk H.P."/>
        </authorList>
    </citation>
    <scope>NUCLEOTIDE SEQUENCE [LARGE SCALE GENOMIC DNA]</scope>
    <source>
        <strain evidence="3">ATCC BAA-972 / CDC 1076 / CIP 108378 / DSM 44985 / JCM 13578</strain>
    </source>
</reference>
<accession>D6ZA27</accession>
<keyword evidence="3" id="KW-1185">Reference proteome</keyword>
<dbReference type="RefSeq" id="WP_013139147.1">
    <property type="nucleotide sequence ID" value="NC_014168.1"/>
</dbReference>
<dbReference type="GO" id="GO:0051920">
    <property type="term" value="F:peroxiredoxin activity"/>
    <property type="evidence" value="ECO:0007669"/>
    <property type="project" value="InterPro"/>
</dbReference>